<feature type="compositionally biased region" description="Basic and acidic residues" evidence="1">
    <location>
        <begin position="109"/>
        <end position="118"/>
    </location>
</feature>
<dbReference type="Proteomes" id="UP001652581">
    <property type="component" value="Chromosome 23"/>
</dbReference>
<feature type="compositionally biased region" description="Basic and acidic residues" evidence="1">
    <location>
        <begin position="83"/>
        <end position="92"/>
    </location>
</feature>
<feature type="compositionally biased region" description="Low complexity" evidence="1">
    <location>
        <begin position="347"/>
        <end position="368"/>
    </location>
</feature>
<evidence type="ECO:0000313" key="3">
    <source>
        <dbReference type="RefSeq" id="XP_072804925.1"/>
    </source>
</evidence>
<feature type="compositionally biased region" description="Polar residues" evidence="1">
    <location>
        <begin position="282"/>
        <end position="298"/>
    </location>
</feature>
<protein>
    <submittedName>
        <fullName evidence="3">Ladinin-1 isoform X1</fullName>
    </submittedName>
</protein>
<dbReference type="PANTHER" id="PTHR12392">
    <property type="entry name" value="LADININ 1"/>
    <property type="match status" value="1"/>
</dbReference>
<dbReference type="InterPro" id="IPR017404">
    <property type="entry name" value="Ladinin_1"/>
</dbReference>
<feature type="compositionally biased region" description="Polar residues" evidence="1">
    <location>
        <begin position="378"/>
        <end position="388"/>
    </location>
</feature>
<feature type="compositionally biased region" description="Basic and acidic residues" evidence="1">
    <location>
        <begin position="299"/>
        <end position="309"/>
    </location>
</feature>
<sequence length="515" mass="56803">MSVSRKDWAALSSLARQWTLEDEEEQERERRRRHRNLRSTSDDEAPWPSPDADPPALERPLSVEEAEVPQPLPPASKDEDEDVRATLRSRQERRQRRQAVEVAQAPIREQLEAEEGRDSSAAGQAKKAPPVPKKEVELLSRRRLSQGRPGSWALEEESSAGREPGGSRRGVSEKGPAPEKPSAVEKTLVPEKRPDSKLSVSEKAPSRDQVSVLERIAVLEKTTAPGKRSVLEKTSVSEKLPASGKAPGSERSLVSEKASVFEKTPATETRLAPLRAAASGQPEAQEQLASGESPSTTEGQRRAGPEKKPPSSAGLREQRPEPLPVACRLPPITLQMKIPSKEDEADTPSPTQSTYSSSLQRSSPRTISFRMSPRMDNSETTLTRSSSMRLPAGMVKLGQKLERYHTAIQRSESVKSPGSSRTEFLVAPVDVASKRHLFEKELVGQSRDEPASSRKENLRLSGVVTSRLNLWISRTQEPGDQDPQEVQKESAAARRTLWRKKADASLDAEPFALQV</sequence>
<accession>A0ABM5C8E9</accession>
<feature type="region of interest" description="Disordered" evidence="1">
    <location>
        <begin position="15"/>
        <end position="391"/>
    </location>
</feature>
<gene>
    <name evidence="3" type="primary">LAD1</name>
</gene>
<dbReference type="RefSeq" id="XP_072804925.1">
    <property type="nucleotide sequence ID" value="XM_072948824.1"/>
</dbReference>
<dbReference type="GeneID" id="140685393"/>
<keyword evidence="2" id="KW-1185">Reference proteome</keyword>
<proteinExistence type="predicted"/>
<reference evidence="3" key="1">
    <citation type="submission" date="2025-08" db="UniProtKB">
        <authorList>
            <consortium name="RefSeq"/>
        </authorList>
    </citation>
    <scope>IDENTIFICATION</scope>
</reference>
<feature type="region of interest" description="Disordered" evidence="1">
    <location>
        <begin position="474"/>
        <end position="499"/>
    </location>
</feature>
<dbReference type="PANTHER" id="PTHR12392:SF0">
    <property type="entry name" value="LADININ-1"/>
    <property type="match status" value="1"/>
</dbReference>
<evidence type="ECO:0000313" key="2">
    <source>
        <dbReference type="Proteomes" id="UP001652581"/>
    </source>
</evidence>
<name>A0ABM5C8E9_VICPA</name>
<organism evidence="2 3">
    <name type="scientific">Vicugna pacos</name>
    <name type="common">Alpaca</name>
    <name type="synonym">Lama pacos</name>
    <dbReference type="NCBI Taxonomy" id="30538"/>
    <lineage>
        <taxon>Eukaryota</taxon>
        <taxon>Metazoa</taxon>
        <taxon>Chordata</taxon>
        <taxon>Craniata</taxon>
        <taxon>Vertebrata</taxon>
        <taxon>Euteleostomi</taxon>
        <taxon>Mammalia</taxon>
        <taxon>Eutheria</taxon>
        <taxon>Laurasiatheria</taxon>
        <taxon>Artiodactyla</taxon>
        <taxon>Tylopoda</taxon>
        <taxon>Camelidae</taxon>
        <taxon>Vicugna</taxon>
    </lineage>
</organism>
<evidence type="ECO:0000256" key="1">
    <source>
        <dbReference type="SAM" id="MobiDB-lite"/>
    </source>
</evidence>